<dbReference type="InterPro" id="IPR039426">
    <property type="entry name" value="TonB-dep_rcpt-like"/>
</dbReference>
<organism evidence="13 14">
    <name type="scientific">Maribacter luteus</name>
    <dbReference type="NCBI Taxonomy" id="2594478"/>
    <lineage>
        <taxon>Bacteria</taxon>
        <taxon>Pseudomonadati</taxon>
        <taxon>Bacteroidota</taxon>
        <taxon>Flavobacteriia</taxon>
        <taxon>Flavobacteriales</taxon>
        <taxon>Flavobacteriaceae</taxon>
        <taxon>Maribacter</taxon>
    </lineage>
</organism>
<dbReference type="GO" id="GO:0009279">
    <property type="term" value="C:cell outer membrane"/>
    <property type="evidence" value="ECO:0007669"/>
    <property type="project" value="UniProtKB-SubCell"/>
</dbReference>
<dbReference type="RefSeq" id="WP_154368128.1">
    <property type="nucleotide sequence ID" value="NZ_WKJH01000024.1"/>
</dbReference>
<dbReference type="Pfam" id="PF00593">
    <property type="entry name" value="TonB_dep_Rec_b-barrel"/>
    <property type="match status" value="1"/>
</dbReference>
<dbReference type="PROSITE" id="PS00018">
    <property type="entry name" value="EF_HAND_1"/>
    <property type="match status" value="1"/>
</dbReference>
<keyword evidence="4" id="KW-0406">Ion transport</keyword>
<dbReference type="SMART" id="SM00965">
    <property type="entry name" value="STN"/>
    <property type="match status" value="1"/>
</dbReference>
<evidence type="ECO:0000256" key="8">
    <source>
        <dbReference type="ARBA" id="ARBA00023136"/>
    </source>
</evidence>
<evidence type="ECO:0000259" key="12">
    <source>
        <dbReference type="SMART" id="SM00965"/>
    </source>
</evidence>
<keyword evidence="14" id="KW-1185">Reference proteome</keyword>
<keyword evidence="2 10" id="KW-0813">Transport</keyword>
<dbReference type="Pfam" id="PF07660">
    <property type="entry name" value="STN"/>
    <property type="match status" value="1"/>
</dbReference>
<dbReference type="Proteomes" id="UP000443153">
    <property type="component" value="Unassembled WGS sequence"/>
</dbReference>
<sequence length="1189" mass="132464">MKKLENSRERCTNTYIFPKLNLKMKLSLLFLFTALFQLQANMGYAQKKKLSLNVEKASFLEIIHEIESISEFSFFYRKSDLNNDNEITLKVENKKIEFILNQIFSNSNLEYTIVDRHIVLKTSTKKPPKPKPLPVIKEQSDQKLQVSGVVMDENGNLLAGATIVEKGTKNGVIADFDGKFIIQVVNDAAILQVSYLGYTTKEIVVAGNTDLQIVLKENAAALEEVVVVGYGTQKKINLTAAVSQVGSEVFENRPTANAFRSLQGTTPGLVISNSSSGGEPGASSDINIRGFVTSGGTGDIGDAEPLVLIDGIEMSLNDIDPEDIESVSILKDAAAASIYGSQAAAGAVIVTTRSGQNSQGQIKVNYNSSYSITQPSIWPESASPINFAYTINDARTNNNQGAYYDETDLANIMANMENPGSAPTIVSNASGNGWDYGTIGIEGTAATDWDDIIMKKWAQRVKHSVNITGGNEKMNFYLSAGLYDEEGLLKVGDESYQRYNLDAKISSKVNDWLTLELLSKYRKSYTDFPTEANSNTTFWNKSRVLDLITKIKPTLPQYDPIYGMELLQHTYYPFWDDQRVKTENNQIVLSPRIIIEPFEGLKINANFNYKRDNNFQEISILASQTVVPNGLVDKVSQASTSYSPTVSINEYFSPNIFATYDKSIKDHNLHATVGFQSEVNNYYALGASSDYLISNNIISLNASLDDDQTVTEAISHWSTVGLFSRFRYNYKEKYLFEFSYRRDGSSRFEPDNRWAGFPSFSAGYNIAKEEFWPIDAINTFKLRGSYGTLGNQNVDNYLYLSTIELNTGGTSYLFDGERLTFSQTPDISSENLTWEKVKTTDIGFDLSAFNSKLDLGFSWYRTDIEGMAAQGADLPAQLGTNAPLTNIGTSRVQGWEVETTWRQKLGDFGYSVRAVLSDYKRSIVEYPNDTKALTNYFAGQDLGDIWGFQTEGLFLTDEAATEVTSNIDYSFITGWARVAGDIEYKDVNGDNVIDRGEYVYGDTGDFGVIGNSTPRYQYSVNLGMNYKNWDFNALIQGVGKRDLAFGSQQRFRGPANGPFHAFVWEGHLDYFRPEDTTSPLGPNTDGYFPTPYLNGGGRNNKNYSYNTDRLLQNAAYTRLKSLQIGFTLPNDVTSRFHVDKLRIYATGENLFTFTDLMFFDPETNTSGLTGSAQSYPLSRILSLGVNLSF</sequence>
<evidence type="ECO:0000256" key="11">
    <source>
        <dbReference type="RuleBase" id="RU003357"/>
    </source>
</evidence>
<keyword evidence="5 10" id="KW-0812">Transmembrane</keyword>
<dbReference type="InterPro" id="IPR023997">
    <property type="entry name" value="TonB-dep_OMP_SusC/RagA_CS"/>
</dbReference>
<dbReference type="AlphaFoldDB" id="A0A6I2MR99"/>
<dbReference type="Gene3D" id="2.60.40.1120">
    <property type="entry name" value="Carboxypeptidase-like, regulatory domain"/>
    <property type="match status" value="1"/>
</dbReference>
<keyword evidence="9 10" id="KW-0998">Cell outer membrane</keyword>
<dbReference type="InterPro" id="IPR012910">
    <property type="entry name" value="Plug_dom"/>
</dbReference>
<dbReference type="EMBL" id="WKJH01000024">
    <property type="protein sequence ID" value="MRX65362.1"/>
    <property type="molecule type" value="Genomic_DNA"/>
</dbReference>
<dbReference type="InterPro" id="IPR023996">
    <property type="entry name" value="TonB-dep_OMP_SusC/RagA"/>
</dbReference>
<dbReference type="Gene3D" id="2.40.170.20">
    <property type="entry name" value="TonB-dependent receptor, beta-barrel domain"/>
    <property type="match status" value="1"/>
</dbReference>
<keyword evidence="6" id="KW-0408">Iron</keyword>
<evidence type="ECO:0000256" key="2">
    <source>
        <dbReference type="ARBA" id="ARBA00022448"/>
    </source>
</evidence>
<comment type="caution">
    <text evidence="13">The sequence shown here is derived from an EMBL/GenBank/DDBJ whole genome shotgun (WGS) entry which is preliminary data.</text>
</comment>
<dbReference type="NCBIfam" id="TIGR04057">
    <property type="entry name" value="SusC_RagA_signa"/>
    <property type="match status" value="1"/>
</dbReference>
<comment type="subcellular location">
    <subcellularLocation>
        <location evidence="1 10">Cell outer membrane</location>
        <topology evidence="1 10">Multi-pass membrane protein</topology>
    </subcellularLocation>
</comment>
<evidence type="ECO:0000256" key="4">
    <source>
        <dbReference type="ARBA" id="ARBA00022496"/>
    </source>
</evidence>
<evidence type="ECO:0000256" key="3">
    <source>
        <dbReference type="ARBA" id="ARBA00022452"/>
    </source>
</evidence>
<evidence type="ECO:0000256" key="9">
    <source>
        <dbReference type="ARBA" id="ARBA00023237"/>
    </source>
</evidence>
<protein>
    <submittedName>
        <fullName evidence="13">SusC/RagA family TonB-linked outer membrane protein</fullName>
    </submittedName>
</protein>
<feature type="domain" description="Secretin/TonB short N-terminal" evidence="12">
    <location>
        <begin position="72"/>
        <end position="123"/>
    </location>
</feature>
<name>A0A6I2MR99_9FLAO</name>
<dbReference type="Pfam" id="PF07715">
    <property type="entry name" value="Plug"/>
    <property type="match status" value="1"/>
</dbReference>
<evidence type="ECO:0000313" key="14">
    <source>
        <dbReference type="Proteomes" id="UP000443153"/>
    </source>
</evidence>
<evidence type="ECO:0000256" key="5">
    <source>
        <dbReference type="ARBA" id="ARBA00022692"/>
    </source>
</evidence>
<evidence type="ECO:0000256" key="10">
    <source>
        <dbReference type="PROSITE-ProRule" id="PRU01360"/>
    </source>
</evidence>
<dbReference type="OrthoDB" id="9768177at2"/>
<accession>A0A6I2MR99</accession>
<dbReference type="InterPro" id="IPR008969">
    <property type="entry name" value="CarboxyPept-like_regulatory"/>
</dbReference>
<dbReference type="InterPro" id="IPR018247">
    <property type="entry name" value="EF_Hand_1_Ca_BS"/>
</dbReference>
<reference evidence="13 14" key="1">
    <citation type="submission" date="2019-11" db="EMBL/GenBank/DDBJ databases">
        <title>Maribacter lutea sp. nov., a marine bacterium isolated from intertidal sand.</title>
        <authorList>
            <person name="Liu A."/>
        </authorList>
    </citation>
    <scope>NUCLEOTIDE SEQUENCE [LARGE SCALE GENOMIC DNA]</scope>
    <source>
        <strain evidence="13 14">RZ05</strain>
    </source>
</reference>
<evidence type="ECO:0000256" key="7">
    <source>
        <dbReference type="ARBA" id="ARBA00023077"/>
    </source>
</evidence>
<evidence type="ECO:0000256" key="1">
    <source>
        <dbReference type="ARBA" id="ARBA00004571"/>
    </source>
</evidence>
<gene>
    <name evidence="13" type="ORF">GJ691_14475</name>
</gene>
<dbReference type="SUPFAM" id="SSF56935">
    <property type="entry name" value="Porins"/>
    <property type="match status" value="1"/>
</dbReference>
<keyword evidence="8 10" id="KW-0472">Membrane</keyword>
<dbReference type="Pfam" id="PF13715">
    <property type="entry name" value="CarbopepD_reg_2"/>
    <property type="match status" value="1"/>
</dbReference>
<dbReference type="InterPro" id="IPR011662">
    <property type="entry name" value="Secretin/TonB_short_N"/>
</dbReference>
<dbReference type="NCBIfam" id="TIGR04056">
    <property type="entry name" value="OMP_RagA_SusC"/>
    <property type="match status" value="1"/>
</dbReference>
<dbReference type="SUPFAM" id="SSF49464">
    <property type="entry name" value="Carboxypeptidase regulatory domain-like"/>
    <property type="match status" value="1"/>
</dbReference>
<comment type="similarity">
    <text evidence="10 11">Belongs to the TonB-dependent receptor family.</text>
</comment>
<dbReference type="InterPro" id="IPR037066">
    <property type="entry name" value="Plug_dom_sf"/>
</dbReference>
<dbReference type="PROSITE" id="PS52016">
    <property type="entry name" value="TONB_DEPENDENT_REC_3"/>
    <property type="match status" value="1"/>
</dbReference>
<evidence type="ECO:0000313" key="13">
    <source>
        <dbReference type="EMBL" id="MRX65362.1"/>
    </source>
</evidence>
<proteinExistence type="inferred from homology"/>
<dbReference type="InterPro" id="IPR036942">
    <property type="entry name" value="Beta-barrel_TonB_sf"/>
</dbReference>
<dbReference type="InterPro" id="IPR000531">
    <property type="entry name" value="Beta-barrel_TonB"/>
</dbReference>
<dbReference type="Gene3D" id="2.170.130.10">
    <property type="entry name" value="TonB-dependent receptor, plug domain"/>
    <property type="match status" value="1"/>
</dbReference>
<dbReference type="GO" id="GO:0006826">
    <property type="term" value="P:iron ion transport"/>
    <property type="evidence" value="ECO:0007669"/>
    <property type="project" value="UniProtKB-KW"/>
</dbReference>
<keyword evidence="3 10" id="KW-1134">Transmembrane beta strand</keyword>
<keyword evidence="4" id="KW-0410">Iron transport</keyword>
<evidence type="ECO:0000256" key="6">
    <source>
        <dbReference type="ARBA" id="ARBA00023004"/>
    </source>
</evidence>
<keyword evidence="7 11" id="KW-0798">TonB box</keyword>